<feature type="domain" description="CobE/GbiG C-terminal" evidence="1">
    <location>
        <begin position="2"/>
        <end position="118"/>
    </location>
</feature>
<dbReference type="SUPFAM" id="SSF159664">
    <property type="entry name" value="CobE/GbiG C-terminal domain-like"/>
    <property type="match status" value="1"/>
</dbReference>
<sequence length="122" mass="12286">MIALGLGFRSQADETALLAAFEAAVSNRCQPDALATVASKASAPALLALANRLQLPVLAIDEAQLCAQNTPTQSPFVRQRFNTGSVAEAAALAAAGPGAKLIVRRVVAASGMATAAIAESPS</sequence>
<dbReference type="Proteomes" id="UP000324738">
    <property type="component" value="Unassembled WGS sequence"/>
</dbReference>
<dbReference type="Gene3D" id="3.30.420.180">
    <property type="entry name" value="CobE/GbiG C-terminal domain"/>
    <property type="match status" value="1"/>
</dbReference>
<dbReference type="Pfam" id="PF01890">
    <property type="entry name" value="CbiG_C"/>
    <property type="match status" value="1"/>
</dbReference>
<accession>A0A5B0DT14</accession>
<dbReference type="RefSeq" id="WP_149300827.1">
    <property type="nucleotide sequence ID" value="NZ_VTWH01000003.1"/>
</dbReference>
<comment type="caution">
    <text evidence="2">The sequence shown here is derived from an EMBL/GenBank/DDBJ whole genome shotgun (WGS) entry which is preliminary data.</text>
</comment>
<name>A0A5B0DT14_9HYPH</name>
<dbReference type="PANTHER" id="PTHR37477">
    <property type="entry name" value="COBALT-PRECORRIN-5A HYDROLASE"/>
    <property type="match status" value="1"/>
</dbReference>
<dbReference type="InterPro" id="IPR052553">
    <property type="entry name" value="CbiG_hydrolase"/>
</dbReference>
<organism evidence="2 3">
    <name type="scientific">Aureimonas fodinaquatilis</name>
    <dbReference type="NCBI Taxonomy" id="2565783"/>
    <lineage>
        <taxon>Bacteria</taxon>
        <taxon>Pseudomonadati</taxon>
        <taxon>Pseudomonadota</taxon>
        <taxon>Alphaproteobacteria</taxon>
        <taxon>Hyphomicrobiales</taxon>
        <taxon>Aurantimonadaceae</taxon>
        <taxon>Aureimonas</taxon>
    </lineage>
</organism>
<evidence type="ECO:0000313" key="3">
    <source>
        <dbReference type="Proteomes" id="UP000324738"/>
    </source>
</evidence>
<keyword evidence="3" id="KW-1185">Reference proteome</keyword>
<dbReference type="AlphaFoldDB" id="A0A5B0DT14"/>
<gene>
    <name evidence="2" type="ORF">FPY71_13505</name>
</gene>
<reference evidence="2 3" key="1">
    <citation type="submission" date="2019-08" db="EMBL/GenBank/DDBJ databases">
        <title>Aureimonas fodiniaquatilis sp. nov., isolated from a coal mine wastewater.</title>
        <authorList>
            <person name="Kim W."/>
        </authorList>
    </citation>
    <scope>NUCLEOTIDE SEQUENCE [LARGE SCALE GENOMIC DNA]</scope>
    <source>
        <strain evidence="2 3">CAU 1482</strain>
    </source>
</reference>
<dbReference type="OrthoDB" id="7665855at2"/>
<evidence type="ECO:0000259" key="1">
    <source>
        <dbReference type="Pfam" id="PF01890"/>
    </source>
</evidence>
<dbReference type="EMBL" id="VTWH01000003">
    <property type="protein sequence ID" value="KAA0969543.1"/>
    <property type="molecule type" value="Genomic_DNA"/>
</dbReference>
<evidence type="ECO:0000313" key="2">
    <source>
        <dbReference type="EMBL" id="KAA0969543.1"/>
    </source>
</evidence>
<proteinExistence type="predicted"/>
<protein>
    <submittedName>
        <fullName evidence="2">Cobalamin biosynthesis protein</fullName>
    </submittedName>
</protein>
<dbReference type="PANTHER" id="PTHR37477:SF1">
    <property type="entry name" value="COBALT-PRECORRIN-5A HYDROLASE"/>
    <property type="match status" value="1"/>
</dbReference>
<dbReference type="InterPro" id="IPR002750">
    <property type="entry name" value="CobE/GbiG_C"/>
</dbReference>
<dbReference type="InterPro" id="IPR036518">
    <property type="entry name" value="CobE/GbiG_C_sf"/>
</dbReference>
<dbReference type="GO" id="GO:0009236">
    <property type="term" value="P:cobalamin biosynthetic process"/>
    <property type="evidence" value="ECO:0007669"/>
    <property type="project" value="InterPro"/>
</dbReference>